<evidence type="ECO:0000313" key="2">
    <source>
        <dbReference type="EMBL" id="GAW93667.1"/>
    </source>
</evidence>
<comment type="caution">
    <text evidence="2">The sequence shown here is derived from an EMBL/GenBank/DDBJ whole genome shotgun (WGS) entry which is preliminary data.</text>
</comment>
<dbReference type="InterPro" id="IPR002477">
    <property type="entry name" value="Peptidoglycan-bd-like"/>
</dbReference>
<dbReference type="SUPFAM" id="SSF47090">
    <property type="entry name" value="PGBD-like"/>
    <property type="match status" value="1"/>
</dbReference>
<dbReference type="InterPro" id="IPR036366">
    <property type="entry name" value="PGBDSf"/>
</dbReference>
<name>A0A1Z5HWD9_9FIRM</name>
<dbReference type="Proteomes" id="UP000197032">
    <property type="component" value="Unassembled WGS sequence"/>
</dbReference>
<evidence type="ECO:0000259" key="1">
    <source>
        <dbReference type="Pfam" id="PF01471"/>
    </source>
</evidence>
<organism evidence="2 3">
    <name type="scientific">Calderihabitans maritimus</name>
    <dbReference type="NCBI Taxonomy" id="1246530"/>
    <lineage>
        <taxon>Bacteria</taxon>
        <taxon>Bacillati</taxon>
        <taxon>Bacillota</taxon>
        <taxon>Clostridia</taxon>
        <taxon>Neomoorellales</taxon>
        <taxon>Calderihabitantaceae</taxon>
        <taxon>Calderihabitans</taxon>
    </lineage>
</organism>
<evidence type="ECO:0000313" key="3">
    <source>
        <dbReference type="Proteomes" id="UP000197032"/>
    </source>
</evidence>
<dbReference type="AlphaFoldDB" id="A0A1Z5HWD9"/>
<gene>
    <name evidence="2" type="ORF">KKC1_27950</name>
</gene>
<protein>
    <submittedName>
        <fullName evidence="2">Peptidoglycan-binding protein LysM</fullName>
    </submittedName>
</protein>
<dbReference type="EMBL" id="BDGJ01000168">
    <property type="protein sequence ID" value="GAW93667.1"/>
    <property type="molecule type" value="Genomic_DNA"/>
</dbReference>
<feature type="domain" description="Peptidoglycan binding-like" evidence="1">
    <location>
        <begin position="2"/>
        <end position="51"/>
    </location>
</feature>
<dbReference type="InterPro" id="IPR036365">
    <property type="entry name" value="PGBD-like_sf"/>
</dbReference>
<dbReference type="Gene3D" id="1.10.101.10">
    <property type="entry name" value="PGBD-like superfamily/PGBD"/>
    <property type="match status" value="1"/>
</dbReference>
<keyword evidence="3" id="KW-1185">Reference proteome</keyword>
<proteinExistence type="predicted"/>
<reference evidence="3" key="1">
    <citation type="journal article" date="2017" name="Appl. Environ. Microbiol.">
        <title>Genomic analysis of Calderihabitans maritimus KKC1, a thermophilic hydrogenogenic carboxydotrophic bacterium isolated from marine sediment.</title>
        <authorList>
            <person name="Omae K."/>
            <person name="Yoneda Y."/>
            <person name="Fukuyama Y."/>
            <person name="Yoshida T."/>
            <person name="Sako Y."/>
        </authorList>
    </citation>
    <scope>NUCLEOTIDE SEQUENCE [LARGE SCALE GENOMIC DNA]</scope>
    <source>
        <strain evidence="3">KKC1</strain>
    </source>
</reference>
<accession>A0A1Z5HWD9</accession>
<sequence>MLQLLLTRAGFDPGPIDGIFGPRTEAAVKAFQRQKGLPVTGVVDTNTWIALIRDAV</sequence>
<dbReference type="Pfam" id="PF01471">
    <property type="entry name" value="PG_binding_1"/>
    <property type="match status" value="1"/>
</dbReference>